<dbReference type="InterPro" id="IPR006073">
    <property type="entry name" value="GTP-bd"/>
</dbReference>
<evidence type="ECO:0000313" key="2">
    <source>
        <dbReference type="EMBL" id="KAF9526003.1"/>
    </source>
</evidence>
<dbReference type="GO" id="GO:0016787">
    <property type="term" value="F:hydrolase activity"/>
    <property type="evidence" value="ECO:0007669"/>
    <property type="project" value="UniProtKB-KW"/>
</dbReference>
<dbReference type="OrthoDB" id="2614383at2759"/>
<keyword evidence="2" id="KW-0378">Hydrolase</keyword>
<evidence type="ECO:0000259" key="1">
    <source>
        <dbReference type="Pfam" id="PF01926"/>
    </source>
</evidence>
<sequence length="219" mass="24061">ILGTTGVGKSTFVNAIAGYEASQTSDELGLCTRKVVPIACQPCEGRGVVMVDTPGFDNTDLSDMDAFRLVAAWLKQTYEDGIKLSGVLLLHRITDNRLNGGAHRLLNVFKDICGPDALKNSLLVTTMWDQIEEAQGSEREQELAEAFWSPMIARGARVKRFLNTPESALDIVSLLANDALQYPLLLQVELVDEGKDLARTTAGRSILSWLNDRLDVIRK</sequence>
<name>A0A9P6EBS3_9AGAR</name>
<accession>A0A9P6EBS3</accession>
<dbReference type="Gene3D" id="3.40.50.300">
    <property type="entry name" value="P-loop containing nucleotide triphosphate hydrolases"/>
    <property type="match status" value="1"/>
</dbReference>
<dbReference type="InterPro" id="IPR027417">
    <property type="entry name" value="P-loop_NTPase"/>
</dbReference>
<dbReference type="CDD" id="cd00882">
    <property type="entry name" value="Ras_like_GTPase"/>
    <property type="match status" value="1"/>
</dbReference>
<organism evidence="2 3">
    <name type="scientific">Crepidotus variabilis</name>
    <dbReference type="NCBI Taxonomy" id="179855"/>
    <lineage>
        <taxon>Eukaryota</taxon>
        <taxon>Fungi</taxon>
        <taxon>Dikarya</taxon>
        <taxon>Basidiomycota</taxon>
        <taxon>Agaricomycotina</taxon>
        <taxon>Agaricomycetes</taxon>
        <taxon>Agaricomycetidae</taxon>
        <taxon>Agaricales</taxon>
        <taxon>Agaricineae</taxon>
        <taxon>Crepidotaceae</taxon>
        <taxon>Crepidotus</taxon>
    </lineage>
</organism>
<gene>
    <name evidence="2" type="ORF">CPB83DRAFT_732983</name>
</gene>
<dbReference type="Pfam" id="PF01926">
    <property type="entry name" value="MMR_HSR1"/>
    <property type="match status" value="1"/>
</dbReference>
<feature type="domain" description="G" evidence="1">
    <location>
        <begin position="1"/>
        <end position="74"/>
    </location>
</feature>
<reference evidence="2" key="1">
    <citation type="submission" date="2020-11" db="EMBL/GenBank/DDBJ databases">
        <authorList>
            <consortium name="DOE Joint Genome Institute"/>
            <person name="Ahrendt S."/>
            <person name="Riley R."/>
            <person name="Andreopoulos W."/>
            <person name="Labutti K."/>
            <person name="Pangilinan J."/>
            <person name="Ruiz-Duenas F.J."/>
            <person name="Barrasa J.M."/>
            <person name="Sanchez-Garcia M."/>
            <person name="Camarero S."/>
            <person name="Miyauchi S."/>
            <person name="Serrano A."/>
            <person name="Linde D."/>
            <person name="Babiker R."/>
            <person name="Drula E."/>
            <person name="Ayuso-Fernandez I."/>
            <person name="Pacheco R."/>
            <person name="Padilla G."/>
            <person name="Ferreira P."/>
            <person name="Barriuso J."/>
            <person name="Kellner H."/>
            <person name="Castanera R."/>
            <person name="Alfaro M."/>
            <person name="Ramirez L."/>
            <person name="Pisabarro A.G."/>
            <person name="Kuo A."/>
            <person name="Tritt A."/>
            <person name="Lipzen A."/>
            <person name="He G."/>
            <person name="Yan M."/>
            <person name="Ng V."/>
            <person name="Cullen D."/>
            <person name="Martin F."/>
            <person name="Rosso M.-N."/>
            <person name="Henrissat B."/>
            <person name="Hibbett D."/>
            <person name="Martinez A.T."/>
            <person name="Grigoriev I.V."/>
        </authorList>
    </citation>
    <scope>NUCLEOTIDE SEQUENCE</scope>
    <source>
        <strain evidence="2">CBS 506.95</strain>
    </source>
</reference>
<dbReference type="AlphaFoldDB" id="A0A9P6EBS3"/>
<dbReference type="EMBL" id="MU157876">
    <property type="protein sequence ID" value="KAF9526003.1"/>
    <property type="molecule type" value="Genomic_DNA"/>
</dbReference>
<protein>
    <submittedName>
        <fullName evidence="2">P-loop containing nucleoside triphosphate hydrolase protein</fullName>
    </submittedName>
</protein>
<keyword evidence="3" id="KW-1185">Reference proteome</keyword>
<evidence type="ECO:0000313" key="3">
    <source>
        <dbReference type="Proteomes" id="UP000807306"/>
    </source>
</evidence>
<feature type="non-terminal residue" evidence="2">
    <location>
        <position position="219"/>
    </location>
</feature>
<comment type="caution">
    <text evidence="2">The sequence shown here is derived from an EMBL/GenBank/DDBJ whole genome shotgun (WGS) entry which is preliminary data.</text>
</comment>
<dbReference type="GO" id="GO:0005525">
    <property type="term" value="F:GTP binding"/>
    <property type="evidence" value="ECO:0007669"/>
    <property type="project" value="InterPro"/>
</dbReference>
<proteinExistence type="predicted"/>
<dbReference type="Proteomes" id="UP000807306">
    <property type="component" value="Unassembled WGS sequence"/>
</dbReference>
<dbReference type="SUPFAM" id="SSF52540">
    <property type="entry name" value="P-loop containing nucleoside triphosphate hydrolases"/>
    <property type="match status" value="1"/>
</dbReference>
<feature type="non-terminal residue" evidence="2">
    <location>
        <position position="1"/>
    </location>
</feature>